<dbReference type="Gene3D" id="3.40.50.2300">
    <property type="match status" value="1"/>
</dbReference>
<organism evidence="6 7">
    <name type="scientific">Liquidambar formosana</name>
    <name type="common">Formosan gum</name>
    <dbReference type="NCBI Taxonomy" id="63359"/>
    <lineage>
        <taxon>Eukaryota</taxon>
        <taxon>Viridiplantae</taxon>
        <taxon>Streptophyta</taxon>
        <taxon>Embryophyta</taxon>
        <taxon>Tracheophyta</taxon>
        <taxon>Spermatophyta</taxon>
        <taxon>Magnoliopsida</taxon>
        <taxon>eudicotyledons</taxon>
        <taxon>Gunneridae</taxon>
        <taxon>Pentapetalae</taxon>
        <taxon>Saxifragales</taxon>
        <taxon>Altingiaceae</taxon>
        <taxon>Liquidambar</taxon>
    </lineage>
</organism>
<dbReference type="Pfam" id="PF02171">
    <property type="entry name" value="Piwi"/>
    <property type="match status" value="1"/>
</dbReference>
<evidence type="ECO:0000259" key="5">
    <source>
        <dbReference type="PROSITE" id="PS50822"/>
    </source>
</evidence>
<evidence type="ECO:0000313" key="6">
    <source>
        <dbReference type="EMBL" id="KAK9276034.1"/>
    </source>
</evidence>
<name>A0AAP0RDU3_LIQFO</name>
<dbReference type="GO" id="GO:0003723">
    <property type="term" value="F:RNA binding"/>
    <property type="evidence" value="ECO:0007669"/>
    <property type="project" value="InterPro"/>
</dbReference>
<dbReference type="GO" id="GO:1990904">
    <property type="term" value="C:ribonucleoprotein complex"/>
    <property type="evidence" value="ECO:0007669"/>
    <property type="project" value="UniProtKB-KW"/>
</dbReference>
<dbReference type="InterPro" id="IPR036085">
    <property type="entry name" value="PAZ_dom_sf"/>
</dbReference>
<dbReference type="InterPro" id="IPR036397">
    <property type="entry name" value="RNaseH_sf"/>
</dbReference>
<dbReference type="SMART" id="SM00949">
    <property type="entry name" value="PAZ"/>
    <property type="match status" value="1"/>
</dbReference>
<dbReference type="SMART" id="SM00950">
    <property type="entry name" value="Piwi"/>
    <property type="match status" value="1"/>
</dbReference>
<evidence type="ECO:0000313" key="7">
    <source>
        <dbReference type="Proteomes" id="UP001415857"/>
    </source>
</evidence>
<protein>
    <recommendedName>
        <fullName evidence="8">Piwi domain-containing protein</fullName>
    </recommendedName>
</protein>
<dbReference type="EMBL" id="JBBPBK010000010">
    <property type="protein sequence ID" value="KAK9276034.1"/>
    <property type="molecule type" value="Genomic_DNA"/>
</dbReference>
<feature type="domain" description="PAZ" evidence="4">
    <location>
        <begin position="92"/>
        <end position="199"/>
    </location>
</feature>
<accession>A0AAP0RDU3</accession>
<evidence type="ECO:0008006" key="8">
    <source>
        <dbReference type="Google" id="ProtNLM"/>
    </source>
</evidence>
<keyword evidence="2" id="KW-0678">Repressor</keyword>
<proteinExistence type="inferred from homology"/>
<comment type="caution">
    <text evidence="6">The sequence shown here is derived from an EMBL/GenBank/DDBJ whole genome shotgun (WGS) entry which is preliminary data.</text>
</comment>
<dbReference type="SUPFAM" id="SSF101690">
    <property type="entry name" value="PAZ domain"/>
    <property type="match status" value="1"/>
</dbReference>
<comment type="similarity">
    <text evidence="1">Belongs to the argonaute family. Ago subfamily.</text>
</comment>
<evidence type="ECO:0000256" key="2">
    <source>
        <dbReference type="ARBA" id="ARBA00022491"/>
    </source>
</evidence>
<dbReference type="InterPro" id="IPR032472">
    <property type="entry name" value="ArgoL2"/>
</dbReference>
<feature type="domain" description="Piwi" evidence="5">
    <location>
        <begin position="377"/>
        <end position="713"/>
    </location>
</feature>
<dbReference type="Pfam" id="PF02170">
    <property type="entry name" value="PAZ"/>
    <property type="match status" value="1"/>
</dbReference>
<evidence type="ECO:0000256" key="3">
    <source>
        <dbReference type="ARBA" id="ARBA00023274"/>
    </source>
</evidence>
<dbReference type="CDD" id="cd02846">
    <property type="entry name" value="PAZ_argonaute_like"/>
    <property type="match status" value="1"/>
</dbReference>
<dbReference type="PROSITE" id="PS50822">
    <property type="entry name" value="PIWI"/>
    <property type="match status" value="1"/>
</dbReference>
<dbReference type="Pfam" id="PF16488">
    <property type="entry name" value="ArgoL2"/>
    <property type="match status" value="1"/>
</dbReference>
<dbReference type="PANTHER" id="PTHR22891">
    <property type="entry name" value="EUKARYOTIC TRANSLATION INITIATION FACTOR 2C"/>
    <property type="match status" value="1"/>
</dbReference>
<dbReference type="InterPro" id="IPR012337">
    <property type="entry name" value="RNaseH-like_sf"/>
</dbReference>
<dbReference type="Gene3D" id="2.170.260.10">
    <property type="entry name" value="paz domain"/>
    <property type="match status" value="1"/>
</dbReference>
<evidence type="ECO:0000256" key="1">
    <source>
        <dbReference type="ARBA" id="ARBA00008201"/>
    </source>
</evidence>
<sequence length="811" mass="91039">MVISQIRGKGKRGFMVVLKAEDAWGCRKMATLIESLKSRVVALPNDSKNRAGIKNVEVNGKPLESVIAKEKPVWKINGASHDLCQCNFGCTNSDSLLTRMLLRLPKQLEMKKIKEVLKGVMVEVEYKGYIQHHEISGISTLPTSELKFDHKVMGKKISVADYFAERYDIKLQLANLPSLLVGTEENPIYLPMEICKIVEWQLYFQKLSDRQLTEFNKVTCLHPDEKGQSIRKTLHTNDYNHDPLLNGEFGIKVNSGLASFKARVLPPPKLTCCNYSGQEEIVNPKLGQWNMERMGKGGTVDFWTCLNFSLKLNSDMAYKFCQRLSIVCSEKGMNFNDFPLLPIRSAMYNEIGEALSYVHKISEKKLKKLGENLTLQLLIIILPESGGYGEIKRICETQLGLVSQCCQAKNALECKEQFLENLALKINVKVGGWNTMLSNPYTENDPVLIPEPTIIFGASLNRPYPAADSSSPLIAAVVALMDWPKGTKYEALVTRHTRQDGITSSKKTCQDGITSSKKTRLDGIIQNLFEEVNDSEGKPQPGGMIRELLVKFRDSTGKTPARIIMYRNGVSEGQCETVLQYELDGIRKACSSIEVGYMPKVTFVLVQKSHRTRFFAVDQPGSDGNISPGTIVDANICEYPGSFYLCSHAAIQGTSRPTLYKVLWSDNQFSADDLPMLTNRLCYTSARSTQSISIVSPAYYANLAARRARNYVEATSAVKPVIQIKDNFSDYSLLFRLPLRLLSKPIANRFTKMDVFLAEVRSRADIYYNNLLTNPEHLASSFATPMRYHWRGFEGVEETITDSKVVMIKTG</sequence>
<gene>
    <name evidence="6" type="ORF">L1049_005565</name>
</gene>
<reference evidence="6 7" key="1">
    <citation type="journal article" date="2024" name="Plant J.">
        <title>Genome sequences and population genomics reveal climatic adaptation and genomic divergence between two closely related sweetgum species.</title>
        <authorList>
            <person name="Xu W.Q."/>
            <person name="Ren C.Q."/>
            <person name="Zhang X.Y."/>
            <person name="Comes H.P."/>
            <person name="Liu X.H."/>
            <person name="Li Y.G."/>
            <person name="Kettle C.J."/>
            <person name="Jalonen R."/>
            <person name="Gaisberger H."/>
            <person name="Ma Y.Z."/>
            <person name="Qiu Y.X."/>
        </authorList>
    </citation>
    <scope>NUCLEOTIDE SEQUENCE [LARGE SCALE GENOMIC DNA]</scope>
    <source>
        <strain evidence="6">Hangzhou</strain>
    </source>
</reference>
<dbReference type="AlphaFoldDB" id="A0AAP0RDU3"/>
<dbReference type="SUPFAM" id="SSF53098">
    <property type="entry name" value="Ribonuclease H-like"/>
    <property type="match status" value="1"/>
</dbReference>
<dbReference type="GO" id="GO:0051607">
    <property type="term" value="P:defense response to virus"/>
    <property type="evidence" value="ECO:0007669"/>
    <property type="project" value="UniProtKB-ARBA"/>
</dbReference>
<dbReference type="InterPro" id="IPR003165">
    <property type="entry name" value="Piwi"/>
</dbReference>
<dbReference type="Proteomes" id="UP001415857">
    <property type="component" value="Unassembled WGS sequence"/>
</dbReference>
<keyword evidence="7" id="KW-1185">Reference proteome</keyword>
<keyword evidence="3" id="KW-0687">Ribonucleoprotein</keyword>
<evidence type="ECO:0000259" key="4">
    <source>
        <dbReference type="PROSITE" id="PS50821"/>
    </source>
</evidence>
<dbReference type="PROSITE" id="PS50821">
    <property type="entry name" value="PAZ"/>
    <property type="match status" value="1"/>
</dbReference>
<dbReference type="Gene3D" id="3.30.420.10">
    <property type="entry name" value="Ribonuclease H-like superfamily/Ribonuclease H"/>
    <property type="match status" value="1"/>
</dbReference>
<dbReference type="InterPro" id="IPR003100">
    <property type="entry name" value="PAZ_dom"/>
</dbReference>